<feature type="transmembrane region" description="Helical" evidence="1">
    <location>
        <begin position="84"/>
        <end position="102"/>
    </location>
</feature>
<sequence>MNNSNKIKNPSMFLLWIGASISIAEIYTGSVIAPLGISKGLLAIILGHILGTLLLSFGGYISFSNKCTAMESIHNSLGSLGAKIVSIINVMQLLGWSAIMIIQGGRAIGPILSISYKTSLLIVSVIVIIWSYSFFNYSKKVNDICVISLIILCIFMFSKIDLSKSIELRGNLNFTTALELSIAMPVSWLPVIGDFTKNGTSKKGVLFSSFLGYFIGSTAMFMFGFFVTIFTGKDIVEFISSIGILGGLVILLSTVTTTFIDIYSAVISSKQIFEIKTENKYIILYSILASIVAFIFPMENYENFLLIIGSVFVPVYSVVFLNYLLRKVKSPKFHTIGIISALIGIGLFNYFNKISFGIPTLLTILCISIIYISLIKIFNIRGVKNGQASI</sequence>
<feature type="transmembrane region" description="Helical" evidence="1">
    <location>
        <begin position="281"/>
        <end position="298"/>
    </location>
</feature>
<keyword evidence="1" id="KW-0812">Transmembrane</keyword>
<feature type="transmembrane region" description="Helical" evidence="1">
    <location>
        <begin position="357"/>
        <end position="378"/>
    </location>
</feature>
<feature type="transmembrane region" description="Helical" evidence="1">
    <location>
        <begin position="12"/>
        <end position="35"/>
    </location>
</feature>
<evidence type="ECO:0000256" key="1">
    <source>
        <dbReference type="SAM" id="Phobius"/>
    </source>
</evidence>
<accession>A0ABN1JH15</accession>
<feature type="transmembrane region" description="Helical" evidence="1">
    <location>
        <begin position="141"/>
        <end position="160"/>
    </location>
</feature>
<dbReference type="Proteomes" id="UP001501510">
    <property type="component" value="Unassembled WGS sequence"/>
</dbReference>
<dbReference type="RefSeq" id="WP_343761028.1">
    <property type="nucleotide sequence ID" value="NZ_BAAACG010000008.1"/>
</dbReference>
<keyword evidence="1" id="KW-0472">Membrane</keyword>
<feature type="transmembrane region" description="Helical" evidence="1">
    <location>
        <begin position="238"/>
        <end position="260"/>
    </location>
</feature>
<feature type="transmembrane region" description="Helical" evidence="1">
    <location>
        <begin position="205"/>
        <end position="232"/>
    </location>
</feature>
<reference evidence="2 3" key="1">
    <citation type="journal article" date="2019" name="Int. J. Syst. Evol. Microbiol.">
        <title>The Global Catalogue of Microorganisms (GCM) 10K type strain sequencing project: providing services to taxonomists for standard genome sequencing and annotation.</title>
        <authorList>
            <consortium name="The Broad Institute Genomics Platform"/>
            <consortium name="The Broad Institute Genome Sequencing Center for Infectious Disease"/>
            <person name="Wu L."/>
            <person name="Ma J."/>
        </authorList>
    </citation>
    <scope>NUCLEOTIDE SEQUENCE [LARGE SCALE GENOMIC DNA]</scope>
    <source>
        <strain evidence="2 3">JCM 1407</strain>
    </source>
</reference>
<gene>
    <name evidence="2" type="primary">cytX</name>
    <name evidence="2" type="ORF">GCM10008906_18710</name>
</gene>
<evidence type="ECO:0000313" key="2">
    <source>
        <dbReference type="EMBL" id="GAA0739675.1"/>
    </source>
</evidence>
<comment type="caution">
    <text evidence="2">The sequence shown here is derived from an EMBL/GenBank/DDBJ whole genome shotgun (WGS) entry which is preliminary data.</text>
</comment>
<feature type="transmembrane region" description="Helical" evidence="1">
    <location>
        <begin position="172"/>
        <end position="193"/>
    </location>
</feature>
<dbReference type="InterPro" id="IPR012732">
    <property type="entry name" value="Thia_CytX"/>
</dbReference>
<feature type="transmembrane region" description="Helical" evidence="1">
    <location>
        <begin position="304"/>
        <end position="325"/>
    </location>
</feature>
<dbReference type="PANTHER" id="PTHR30569">
    <property type="entry name" value="CYTOSINE TRANSPORTER CODB"/>
    <property type="match status" value="1"/>
</dbReference>
<dbReference type="Gene3D" id="1.10.4160.10">
    <property type="entry name" value="Hydantoin permease"/>
    <property type="match status" value="1"/>
</dbReference>
<feature type="transmembrane region" description="Helical" evidence="1">
    <location>
        <begin position="114"/>
        <end position="134"/>
    </location>
</feature>
<name>A0ABN1JH15_9CLOT</name>
<keyword evidence="1" id="KW-1133">Transmembrane helix</keyword>
<keyword evidence="3" id="KW-1185">Reference proteome</keyword>
<feature type="transmembrane region" description="Helical" evidence="1">
    <location>
        <begin position="41"/>
        <end position="63"/>
    </location>
</feature>
<dbReference type="NCBIfam" id="TIGR02358">
    <property type="entry name" value="thia_cytX"/>
    <property type="match status" value="1"/>
</dbReference>
<feature type="transmembrane region" description="Helical" evidence="1">
    <location>
        <begin position="332"/>
        <end position="351"/>
    </location>
</feature>
<dbReference type="InterPro" id="IPR030191">
    <property type="entry name" value="CodB"/>
</dbReference>
<dbReference type="EMBL" id="BAAACG010000008">
    <property type="protein sequence ID" value="GAA0739675.1"/>
    <property type="molecule type" value="Genomic_DNA"/>
</dbReference>
<dbReference type="PANTHER" id="PTHR30569:SF0">
    <property type="entry name" value="CYTOSINE PERMEASE"/>
    <property type="match status" value="1"/>
</dbReference>
<organism evidence="2 3">
    <name type="scientific">Clostridium oceanicum</name>
    <dbReference type="NCBI Taxonomy" id="1543"/>
    <lineage>
        <taxon>Bacteria</taxon>
        <taxon>Bacillati</taxon>
        <taxon>Bacillota</taxon>
        <taxon>Clostridia</taxon>
        <taxon>Eubacteriales</taxon>
        <taxon>Clostridiaceae</taxon>
        <taxon>Clostridium</taxon>
    </lineage>
</organism>
<protein>
    <submittedName>
        <fullName evidence="2">Hydroxymethylpyrimidine transporter CytX</fullName>
    </submittedName>
</protein>
<proteinExistence type="predicted"/>
<evidence type="ECO:0000313" key="3">
    <source>
        <dbReference type="Proteomes" id="UP001501510"/>
    </source>
</evidence>